<dbReference type="PANTHER" id="PTHR13360:SF1">
    <property type="entry name" value="ACTIVATING SIGNAL COINTEGRATOR 1 COMPLEX SUBUNIT 1"/>
    <property type="match status" value="1"/>
</dbReference>
<gene>
    <name evidence="2" type="ORF">PPNO1_LOCUS6910</name>
</gene>
<proteinExistence type="predicted"/>
<comment type="caution">
    <text evidence="2">The sequence shown here is derived from an EMBL/GenBank/DDBJ whole genome shotgun (WGS) entry which is preliminary data.</text>
</comment>
<dbReference type="Pfam" id="PF10469">
    <property type="entry name" value="AKAP7_NLS"/>
    <property type="match status" value="1"/>
</dbReference>
<dbReference type="InterPro" id="IPR009210">
    <property type="entry name" value="ASCC1"/>
</dbReference>
<dbReference type="AlphaFoldDB" id="A0A9P1MBI2"/>
<dbReference type="Gene3D" id="3.90.1140.10">
    <property type="entry name" value="Cyclic phosphodiesterase"/>
    <property type="match status" value="1"/>
</dbReference>
<reference evidence="2" key="1">
    <citation type="submission" date="2022-11" db="EMBL/GenBank/DDBJ databases">
        <authorList>
            <person name="Scott C."/>
            <person name="Bruce N."/>
        </authorList>
    </citation>
    <scope>NUCLEOTIDE SEQUENCE</scope>
</reference>
<dbReference type="GO" id="GO:0006355">
    <property type="term" value="P:regulation of DNA-templated transcription"/>
    <property type="evidence" value="ECO:0007669"/>
    <property type="project" value="TreeGrafter"/>
</dbReference>
<dbReference type="OrthoDB" id="1673781at2759"/>
<dbReference type="GO" id="GO:0006307">
    <property type="term" value="P:DNA alkylation repair"/>
    <property type="evidence" value="ECO:0007669"/>
    <property type="project" value="InterPro"/>
</dbReference>
<dbReference type="GO" id="GO:0005634">
    <property type="term" value="C:nucleus"/>
    <property type="evidence" value="ECO:0007669"/>
    <property type="project" value="TreeGrafter"/>
</dbReference>
<dbReference type="InterPro" id="IPR019510">
    <property type="entry name" value="AKAP7-like_phosphoesterase"/>
</dbReference>
<dbReference type="PANTHER" id="PTHR13360">
    <property type="entry name" value="ACTIVATING SIGNAL COINTEGRATOR 1 COMPLEX SUBUNIT 1"/>
    <property type="match status" value="1"/>
</dbReference>
<keyword evidence="3" id="KW-1185">Reference proteome</keyword>
<sequence length="250" mass="26935">MAASAPKRLPPTHFLCIPLVTTASRPQLSRSLGEFRDDITDTNSFAIPAGAVRPLGTLHLTLGVMNLKEEGRLEEATALLKGLKLGEILQESGRAAKERADRAAAAAVVTAEATSHEPLGGGEGQQGEGLQTMHKPTQATVLYAVPEDGRGQLYPFCDKVRTAFIDAGLMVDEGRALLLHATVVNTIYAGAGRRGRRKALSLDARGILDRYEDFKWMDGQPVESIAICKMGAKRVEEDGEAYESVAEVYF</sequence>
<feature type="domain" description="A-kinase anchor protein 7-like phosphoesterase" evidence="1">
    <location>
        <begin position="11"/>
        <end position="248"/>
    </location>
</feature>
<name>A0A9P1MBI2_9PEZI</name>
<evidence type="ECO:0000313" key="2">
    <source>
        <dbReference type="EMBL" id="CAI4217299.1"/>
    </source>
</evidence>
<accession>A0A9P1MBI2</accession>
<protein>
    <recommendedName>
        <fullName evidence="1">A-kinase anchor protein 7-like phosphoesterase domain-containing protein</fullName>
    </recommendedName>
</protein>
<evidence type="ECO:0000313" key="3">
    <source>
        <dbReference type="Proteomes" id="UP000838763"/>
    </source>
</evidence>
<dbReference type="EMBL" id="CALLCH030000016">
    <property type="protein sequence ID" value="CAI4217299.1"/>
    <property type="molecule type" value="Genomic_DNA"/>
</dbReference>
<dbReference type="Proteomes" id="UP000838763">
    <property type="component" value="Unassembled WGS sequence"/>
</dbReference>
<organism evidence="2 3">
    <name type="scientific">Parascedosporium putredinis</name>
    <dbReference type="NCBI Taxonomy" id="1442378"/>
    <lineage>
        <taxon>Eukaryota</taxon>
        <taxon>Fungi</taxon>
        <taxon>Dikarya</taxon>
        <taxon>Ascomycota</taxon>
        <taxon>Pezizomycotina</taxon>
        <taxon>Sordariomycetes</taxon>
        <taxon>Hypocreomycetidae</taxon>
        <taxon>Microascales</taxon>
        <taxon>Microascaceae</taxon>
        <taxon>Parascedosporium</taxon>
    </lineage>
</organism>
<evidence type="ECO:0000259" key="1">
    <source>
        <dbReference type="Pfam" id="PF10469"/>
    </source>
</evidence>